<evidence type="ECO:0000256" key="1">
    <source>
        <dbReference type="SAM" id="MobiDB-lite"/>
    </source>
</evidence>
<accession>A0ABR3W6K0</accession>
<proteinExistence type="predicted"/>
<evidence type="ECO:0000313" key="3">
    <source>
        <dbReference type="EMBL" id="KAL1854428.1"/>
    </source>
</evidence>
<feature type="compositionally biased region" description="Polar residues" evidence="1">
    <location>
        <begin position="272"/>
        <end position="281"/>
    </location>
</feature>
<feature type="chain" id="PRO_5047286603" evidence="2">
    <location>
        <begin position="29"/>
        <end position="294"/>
    </location>
</feature>
<name>A0ABR3W6K0_9PEZI</name>
<feature type="signal peptide" evidence="2">
    <location>
        <begin position="1"/>
        <end position="28"/>
    </location>
</feature>
<sequence length="294" mass="31880">MLNLFEAKHPFLVLLLCLFAFFASQSLCQETRDYVSASEASLDVLKARTGSSVTSESSIDSTKIGIPSIVLSLWKEADKKIPSDNKFLETTLDPAKDIIVTTGACYGCTVVALCSGQTCIMAHFRQDTGGPSAWITTEAGSDEAYELHVSGPIEDTLPHYEEKLGTNPMVIVFAPAGSSGKFKYPKQYSINEIILKAFPKASILNIGYNYIRSPGDLGDAKVWGKIVLEWRGSKTDCAATDESPKSKTGPSVLNVYAEESWHRSLRFDETGNPVSAASSRCASPESVENVFPAE</sequence>
<dbReference type="Proteomes" id="UP001583177">
    <property type="component" value="Unassembled WGS sequence"/>
</dbReference>
<evidence type="ECO:0000256" key="2">
    <source>
        <dbReference type="SAM" id="SignalP"/>
    </source>
</evidence>
<gene>
    <name evidence="3" type="ORF">Daus18300_011447</name>
</gene>
<organism evidence="3 4">
    <name type="scientific">Diaporthe australafricana</name>
    <dbReference type="NCBI Taxonomy" id="127596"/>
    <lineage>
        <taxon>Eukaryota</taxon>
        <taxon>Fungi</taxon>
        <taxon>Dikarya</taxon>
        <taxon>Ascomycota</taxon>
        <taxon>Pezizomycotina</taxon>
        <taxon>Sordariomycetes</taxon>
        <taxon>Sordariomycetidae</taxon>
        <taxon>Diaporthales</taxon>
        <taxon>Diaporthaceae</taxon>
        <taxon>Diaporthe</taxon>
    </lineage>
</organism>
<dbReference type="EMBL" id="JAWRVE010000139">
    <property type="protein sequence ID" value="KAL1854428.1"/>
    <property type="molecule type" value="Genomic_DNA"/>
</dbReference>
<keyword evidence="2" id="KW-0732">Signal</keyword>
<keyword evidence="4" id="KW-1185">Reference proteome</keyword>
<reference evidence="3 4" key="1">
    <citation type="journal article" date="2024" name="IMA Fungus">
        <title>IMA Genome - F19 : A genome assembly and annotation guide to empower mycologists, including annotated draft genome sequences of Ceratocystis pirilliformis, Diaporthe australafricana, Fusarium ophioides, Paecilomyces lecythidis, and Sporothrix stenoceras.</title>
        <authorList>
            <person name="Aylward J."/>
            <person name="Wilson A.M."/>
            <person name="Visagie C.M."/>
            <person name="Spraker J."/>
            <person name="Barnes I."/>
            <person name="Buitendag C."/>
            <person name="Ceriani C."/>
            <person name="Del Mar Angel L."/>
            <person name="du Plessis D."/>
            <person name="Fuchs T."/>
            <person name="Gasser K."/>
            <person name="Kramer D."/>
            <person name="Li W."/>
            <person name="Munsamy K."/>
            <person name="Piso A."/>
            <person name="Price J.L."/>
            <person name="Sonnekus B."/>
            <person name="Thomas C."/>
            <person name="van der Nest A."/>
            <person name="van Dijk A."/>
            <person name="van Heerden A."/>
            <person name="van Vuuren N."/>
            <person name="Yilmaz N."/>
            <person name="Duong T.A."/>
            <person name="van der Merwe N.A."/>
            <person name="Wingfield M.J."/>
            <person name="Wingfield B.D."/>
        </authorList>
    </citation>
    <scope>NUCLEOTIDE SEQUENCE [LARGE SCALE GENOMIC DNA]</scope>
    <source>
        <strain evidence="3 4">CMW 18300</strain>
    </source>
</reference>
<comment type="caution">
    <text evidence="3">The sequence shown here is derived from an EMBL/GenBank/DDBJ whole genome shotgun (WGS) entry which is preliminary data.</text>
</comment>
<evidence type="ECO:0000313" key="4">
    <source>
        <dbReference type="Proteomes" id="UP001583177"/>
    </source>
</evidence>
<feature type="region of interest" description="Disordered" evidence="1">
    <location>
        <begin position="270"/>
        <end position="294"/>
    </location>
</feature>
<protein>
    <submittedName>
        <fullName evidence="3">Uncharacterized protein</fullName>
    </submittedName>
</protein>